<evidence type="ECO:0000256" key="1">
    <source>
        <dbReference type="SAM" id="Phobius"/>
    </source>
</evidence>
<evidence type="ECO:0000313" key="3">
    <source>
        <dbReference type="Proteomes" id="UP000008063"/>
    </source>
</evidence>
<feature type="transmembrane region" description="Helical" evidence="1">
    <location>
        <begin position="20"/>
        <end position="38"/>
    </location>
</feature>
<evidence type="ECO:0000313" key="2">
    <source>
        <dbReference type="EMBL" id="EGO03050.1"/>
    </source>
</evidence>
<sequence>MSSHSVVVVAGRLQTVRWRLIGSNVPAVILILRTYAVWGQNKKVLLFMGLFFCAIFFTNISVLVVFLKYLQFGPLPSPTIPGCNTVKSSDILGIVWILLILHETVILFLTLYQGLKHLRYCRGRLWVTLFTDGIIYYLLFLVNMIANVIILFGLPVQYSDFLNPFQGVIHSVLSCRVILNLRAAGSRQDSLLGETSQSLQFAMQQRAGTTSSSSTSTVVQIANSRNIDEEHGVDDQT</sequence>
<protein>
    <submittedName>
        <fullName evidence="2">Uncharacterized protein</fullName>
    </submittedName>
</protein>
<proteinExistence type="predicted"/>
<dbReference type="HOGENOM" id="CLU_1171228_0_0_1"/>
<dbReference type="AlphaFoldDB" id="F8PN68"/>
<keyword evidence="3" id="KW-1185">Reference proteome</keyword>
<name>F8PN68_SERL3</name>
<gene>
    <name evidence="2" type="ORF">SERLA73DRAFT_70511</name>
</gene>
<keyword evidence="1" id="KW-0812">Transmembrane</keyword>
<feature type="transmembrane region" description="Helical" evidence="1">
    <location>
        <begin position="133"/>
        <end position="155"/>
    </location>
</feature>
<feature type="transmembrane region" description="Helical" evidence="1">
    <location>
        <begin position="45"/>
        <end position="71"/>
    </location>
</feature>
<dbReference type="Proteomes" id="UP000008063">
    <property type="component" value="Unassembled WGS sequence"/>
</dbReference>
<feature type="transmembrane region" description="Helical" evidence="1">
    <location>
        <begin position="91"/>
        <end position="112"/>
    </location>
</feature>
<accession>F8PN68</accession>
<dbReference type="EMBL" id="GL945476">
    <property type="protein sequence ID" value="EGO03050.1"/>
    <property type="molecule type" value="Genomic_DNA"/>
</dbReference>
<reference evidence="3" key="1">
    <citation type="journal article" date="2011" name="Science">
        <title>The plant cell wall-decomposing machinery underlies the functional diversity of forest fungi.</title>
        <authorList>
            <person name="Eastwood D.C."/>
            <person name="Floudas D."/>
            <person name="Binder M."/>
            <person name="Majcherczyk A."/>
            <person name="Schneider P."/>
            <person name="Aerts A."/>
            <person name="Asiegbu F.O."/>
            <person name="Baker S.E."/>
            <person name="Barry K."/>
            <person name="Bendiksby M."/>
            <person name="Blumentritt M."/>
            <person name="Coutinho P.M."/>
            <person name="Cullen D."/>
            <person name="de Vries R.P."/>
            <person name="Gathman A."/>
            <person name="Goodell B."/>
            <person name="Henrissat B."/>
            <person name="Ihrmark K."/>
            <person name="Kauserud H."/>
            <person name="Kohler A."/>
            <person name="LaButti K."/>
            <person name="Lapidus A."/>
            <person name="Lavin J.L."/>
            <person name="Lee Y.-H."/>
            <person name="Lindquist E."/>
            <person name="Lilly W."/>
            <person name="Lucas S."/>
            <person name="Morin E."/>
            <person name="Murat C."/>
            <person name="Oguiza J.A."/>
            <person name="Park J."/>
            <person name="Pisabarro A.G."/>
            <person name="Riley R."/>
            <person name="Rosling A."/>
            <person name="Salamov A."/>
            <person name="Schmidt O."/>
            <person name="Schmutz J."/>
            <person name="Skrede I."/>
            <person name="Stenlid J."/>
            <person name="Wiebenga A."/>
            <person name="Xie X."/>
            <person name="Kuees U."/>
            <person name="Hibbett D.S."/>
            <person name="Hoffmeister D."/>
            <person name="Hoegberg N."/>
            <person name="Martin F."/>
            <person name="Grigoriev I.V."/>
            <person name="Watkinson S.C."/>
        </authorList>
    </citation>
    <scope>NUCLEOTIDE SEQUENCE [LARGE SCALE GENOMIC DNA]</scope>
    <source>
        <strain evidence="3">strain S7.3</strain>
    </source>
</reference>
<keyword evidence="1" id="KW-0472">Membrane</keyword>
<dbReference type="InParanoid" id="F8PN68"/>
<keyword evidence="1" id="KW-1133">Transmembrane helix</keyword>
<dbReference type="OMA" id="ANIDCRV"/>
<organism evidence="3">
    <name type="scientific">Serpula lacrymans var. lacrymans (strain S7.3)</name>
    <name type="common">Dry rot fungus</name>
    <dbReference type="NCBI Taxonomy" id="936435"/>
    <lineage>
        <taxon>Eukaryota</taxon>
        <taxon>Fungi</taxon>
        <taxon>Dikarya</taxon>
        <taxon>Basidiomycota</taxon>
        <taxon>Agaricomycotina</taxon>
        <taxon>Agaricomycetes</taxon>
        <taxon>Agaricomycetidae</taxon>
        <taxon>Boletales</taxon>
        <taxon>Coniophorineae</taxon>
        <taxon>Serpulaceae</taxon>
        <taxon>Serpula</taxon>
    </lineage>
</organism>